<proteinExistence type="inferred from homology"/>
<keyword evidence="7" id="KW-1185">Reference proteome</keyword>
<name>A0A5C5G4X6_9BASI</name>
<dbReference type="Pfam" id="PF10270">
    <property type="entry name" value="MMgT"/>
    <property type="match status" value="1"/>
</dbReference>
<dbReference type="STRING" id="5288.A0A5C5G4X6"/>
<keyword evidence="5" id="KW-0472">Membrane</keyword>
<evidence type="ECO:0000256" key="3">
    <source>
        <dbReference type="ARBA" id="ARBA00022692"/>
    </source>
</evidence>
<organism evidence="6 7">
    <name type="scientific">Rhodotorula diobovata</name>
    <dbReference type="NCBI Taxonomy" id="5288"/>
    <lineage>
        <taxon>Eukaryota</taxon>
        <taxon>Fungi</taxon>
        <taxon>Dikarya</taxon>
        <taxon>Basidiomycota</taxon>
        <taxon>Pucciniomycotina</taxon>
        <taxon>Microbotryomycetes</taxon>
        <taxon>Sporidiobolales</taxon>
        <taxon>Sporidiobolaceae</taxon>
        <taxon>Rhodotorula</taxon>
    </lineage>
</organism>
<evidence type="ECO:0000313" key="7">
    <source>
        <dbReference type="Proteomes" id="UP000311382"/>
    </source>
</evidence>
<dbReference type="OrthoDB" id="44756at2759"/>
<comment type="caution">
    <text evidence="6">The sequence shown here is derived from an EMBL/GenBank/DDBJ whole genome shotgun (WGS) entry which is preliminary data.</text>
</comment>
<sequence>MLTRLVISLTSATLLHAAYSAWQARTAAKHLGIHLEPSLLGSHLPLPVTLQALSSFLVLTLSILVSAPPPKGVSYASEMATRSIDSTDSGAAFANLRHRGRVLFGPDGAAPAARPARS</sequence>
<evidence type="ECO:0008006" key="8">
    <source>
        <dbReference type="Google" id="ProtNLM"/>
    </source>
</evidence>
<keyword evidence="4" id="KW-1133">Transmembrane helix</keyword>
<protein>
    <recommendedName>
        <fullName evidence="8">Magnesium transporter</fullName>
    </recommendedName>
</protein>
<accession>A0A5C5G4X6</accession>
<evidence type="ECO:0000256" key="5">
    <source>
        <dbReference type="ARBA" id="ARBA00023136"/>
    </source>
</evidence>
<evidence type="ECO:0000256" key="4">
    <source>
        <dbReference type="ARBA" id="ARBA00022989"/>
    </source>
</evidence>
<dbReference type="EMBL" id="SOZI01000005">
    <property type="protein sequence ID" value="TNY24130.1"/>
    <property type="molecule type" value="Genomic_DNA"/>
</dbReference>
<dbReference type="Proteomes" id="UP000311382">
    <property type="component" value="Unassembled WGS sequence"/>
</dbReference>
<keyword evidence="3" id="KW-0812">Transmembrane</keyword>
<dbReference type="AlphaFoldDB" id="A0A5C5G4X6"/>
<dbReference type="InterPro" id="IPR018937">
    <property type="entry name" value="MMgT"/>
</dbReference>
<comment type="subcellular location">
    <subcellularLocation>
        <location evidence="1">Endomembrane system</location>
        <topology evidence="1">Multi-pass membrane protein</topology>
    </subcellularLocation>
</comment>
<evidence type="ECO:0000256" key="1">
    <source>
        <dbReference type="ARBA" id="ARBA00004127"/>
    </source>
</evidence>
<dbReference type="GO" id="GO:0012505">
    <property type="term" value="C:endomembrane system"/>
    <property type="evidence" value="ECO:0007669"/>
    <property type="project" value="UniProtKB-SubCell"/>
</dbReference>
<comment type="similarity">
    <text evidence="2">Belongs to the membrane magnesium transporter (TC 1.A.67) family.</text>
</comment>
<reference evidence="6 7" key="1">
    <citation type="submission" date="2019-03" db="EMBL/GenBank/DDBJ databases">
        <title>Rhodosporidium diobovatum UCD-FST 08-225 genome sequencing, assembly, and annotation.</title>
        <authorList>
            <person name="Fakankun I.U."/>
            <person name="Fristensky B."/>
            <person name="Levin D.B."/>
        </authorList>
    </citation>
    <scope>NUCLEOTIDE SEQUENCE [LARGE SCALE GENOMIC DNA]</scope>
    <source>
        <strain evidence="6 7">UCD-FST 08-225</strain>
    </source>
</reference>
<gene>
    <name evidence="6" type="ORF">DMC30DRAFT_413607</name>
</gene>
<evidence type="ECO:0000256" key="2">
    <source>
        <dbReference type="ARBA" id="ARBA00006109"/>
    </source>
</evidence>
<evidence type="ECO:0000313" key="6">
    <source>
        <dbReference type="EMBL" id="TNY24130.1"/>
    </source>
</evidence>